<reference evidence="1 2" key="1">
    <citation type="submission" date="2022-12" db="EMBL/GenBank/DDBJ databases">
        <title>Genome sequence of Pasteurellaceae Bisgaard Taxon 45.</title>
        <authorList>
            <person name="Foggin C."/>
            <person name="Rosen L.E."/>
            <person name="Henton M."/>
            <person name="Buys A."/>
            <person name="Floyd T."/>
            <person name="Turner A.D."/>
            <person name="Tarbin J."/>
            <person name="Lloyd A.S."/>
            <person name="Chaitezvi C."/>
            <person name="Ellis R.J."/>
            <person name="Roberts H.C."/>
            <person name="Dastjerdi A."/>
            <person name="Nunez A."/>
            <person name="Van Vliet A.H."/>
            <person name="Steinbach F."/>
        </authorList>
    </citation>
    <scope>NUCLEOTIDE SEQUENCE [LARGE SCALE GENOMIC DNA]</scope>
    <source>
        <strain evidence="1 2">VF20HR</strain>
    </source>
</reference>
<gene>
    <name evidence="1" type="ORF">O7M46_04185</name>
</gene>
<evidence type="ECO:0000313" key="2">
    <source>
        <dbReference type="Proteomes" id="UP001224083"/>
    </source>
</evidence>
<accession>A0ABT9KDK6</accession>
<proteinExistence type="predicted"/>
<comment type="caution">
    <text evidence="1">The sequence shown here is derived from an EMBL/GenBank/DDBJ whole genome shotgun (WGS) entry which is preliminary data.</text>
</comment>
<name>A0ABT9KDK6_9PAST</name>
<dbReference type="EMBL" id="JAQAHH010000005">
    <property type="protein sequence ID" value="MDP9500149.1"/>
    <property type="molecule type" value="Genomic_DNA"/>
</dbReference>
<dbReference type="Proteomes" id="UP001224083">
    <property type="component" value="Unassembled WGS sequence"/>
</dbReference>
<protein>
    <submittedName>
        <fullName evidence="1">Uncharacterized protein</fullName>
    </submittedName>
</protein>
<sequence length="173" mass="20774">MTKEQKDFEFLRSIFEKFFNQKSTQKKLNLFDELDVSDWEKWLQIELMFFLNELDEVAEVKREERCFLDKRKEKDRDNCVIDFLVRQKKAHSAIPIEVKRDKVAKTCISKMINDIKKYEKIKPSNLPTNRLLWCIGVHNQVTEEYINDLVSEFNTGLVFSMSIKNTQYMITLF</sequence>
<organism evidence="1 2">
    <name type="scientific">Bisgaard Taxon 45</name>
    <dbReference type="NCBI Taxonomy" id="304289"/>
    <lineage>
        <taxon>Bacteria</taxon>
        <taxon>Pseudomonadati</taxon>
        <taxon>Pseudomonadota</taxon>
        <taxon>Gammaproteobacteria</taxon>
        <taxon>Pasteurellales</taxon>
        <taxon>Pasteurellaceae</taxon>
    </lineage>
</organism>
<keyword evidence="2" id="KW-1185">Reference proteome</keyword>
<evidence type="ECO:0000313" key="1">
    <source>
        <dbReference type="EMBL" id="MDP9500149.1"/>
    </source>
</evidence>